<dbReference type="Proteomes" id="UP000466997">
    <property type="component" value="Chromosome"/>
</dbReference>
<feature type="region of interest" description="Disordered" evidence="1">
    <location>
        <begin position="181"/>
        <end position="220"/>
    </location>
</feature>
<gene>
    <name evidence="2" type="ORF">MNVM_24230</name>
</gene>
<keyword evidence="3" id="KW-1185">Reference proteome</keyword>
<evidence type="ECO:0000313" key="2">
    <source>
        <dbReference type="EMBL" id="BBX13342.1"/>
    </source>
</evidence>
<dbReference type="EMBL" id="AP022562">
    <property type="protein sequence ID" value="BBX13342.1"/>
    <property type="molecule type" value="Genomic_DNA"/>
</dbReference>
<sequence length="220" mass="24108">MPDLPDSRPFTWILIGLWWPAPPTQPAAAIGFWSAQMEVKQREAEGVNNRITLLGQRNSGHTAEDMLTRLRLGRKHLLDIANQCRAKSEANKAVAKAIDDLRASLTSIAKSGNDEIGKILKKNEDELVKVGEINSVIWNANSQARDAASTATTSIVDATQQMFDETGVDANSRDWLQENGAALDVPPPRQPLTPDEVARAQSYDGGQGGAWYRRSATYRG</sequence>
<dbReference type="RefSeq" id="WP_158019500.1">
    <property type="nucleotide sequence ID" value="NZ_AP022562.1"/>
</dbReference>
<dbReference type="KEGG" id="mnm:MNVM_24230"/>
<evidence type="ECO:0000256" key="1">
    <source>
        <dbReference type="SAM" id="MobiDB-lite"/>
    </source>
</evidence>
<proteinExistence type="predicted"/>
<evidence type="ECO:0000313" key="3">
    <source>
        <dbReference type="Proteomes" id="UP000466997"/>
    </source>
</evidence>
<reference evidence="2 3" key="1">
    <citation type="journal article" date="2019" name="Emerg. Microbes Infect.">
        <title>Comprehensive subspecies identification of 175 nontuberculous mycobacteria species based on 7547 genomic profiles.</title>
        <authorList>
            <person name="Matsumoto Y."/>
            <person name="Kinjo T."/>
            <person name="Motooka D."/>
            <person name="Nabeya D."/>
            <person name="Jung N."/>
            <person name="Uechi K."/>
            <person name="Horii T."/>
            <person name="Iida T."/>
            <person name="Fujita J."/>
            <person name="Nakamura S."/>
        </authorList>
    </citation>
    <scope>NUCLEOTIDE SEQUENCE [LARGE SCALE GENOMIC DNA]</scope>
    <source>
        <strain evidence="2 3">JCM 6391</strain>
    </source>
</reference>
<protein>
    <submittedName>
        <fullName evidence="2">Uncharacterized protein</fullName>
    </submittedName>
</protein>
<name>A0A7I7JQR0_9MYCO</name>
<organism evidence="2 3">
    <name type="scientific">Mycobacterium novum</name>
    <dbReference type="NCBI Taxonomy" id="2492438"/>
    <lineage>
        <taxon>Bacteria</taxon>
        <taxon>Bacillati</taxon>
        <taxon>Actinomycetota</taxon>
        <taxon>Actinomycetes</taxon>
        <taxon>Mycobacteriales</taxon>
        <taxon>Mycobacteriaceae</taxon>
        <taxon>Mycobacterium</taxon>
    </lineage>
</organism>
<accession>A0A7I7JQR0</accession>
<dbReference type="AlphaFoldDB" id="A0A7I7JQR0"/>